<dbReference type="GO" id="GO:0005886">
    <property type="term" value="C:plasma membrane"/>
    <property type="evidence" value="ECO:0007669"/>
    <property type="project" value="UniProtKB-SubCell"/>
</dbReference>
<comment type="caution">
    <text evidence="14">The sequence shown here is derived from an EMBL/GenBank/DDBJ whole genome shotgun (WGS) entry which is preliminary data.</text>
</comment>
<dbReference type="PROSITE" id="PS50109">
    <property type="entry name" value="HIS_KIN"/>
    <property type="match status" value="1"/>
</dbReference>
<evidence type="ECO:0000256" key="13">
    <source>
        <dbReference type="ARBA" id="ARBA00023136"/>
    </source>
</evidence>
<accession>A0A268NUR3</accession>
<dbReference type="GO" id="GO:0000155">
    <property type="term" value="F:phosphorelay sensor kinase activity"/>
    <property type="evidence" value="ECO:0007669"/>
    <property type="project" value="InterPro"/>
</dbReference>
<reference evidence="14 15" key="1">
    <citation type="submission" date="2017-07" db="EMBL/GenBank/DDBJ databases">
        <title>Isolation and whole genome analysis of endospore-forming bacteria from heroin.</title>
        <authorList>
            <person name="Kalinowski J."/>
            <person name="Ahrens B."/>
            <person name="Al-Dilaimi A."/>
            <person name="Winkler A."/>
            <person name="Wibberg D."/>
            <person name="Schleenbecker U."/>
            <person name="Ruckert C."/>
            <person name="Wolfel R."/>
            <person name="Grass G."/>
        </authorList>
    </citation>
    <scope>NUCLEOTIDE SEQUENCE [LARGE SCALE GENOMIC DNA]</scope>
    <source>
        <strain evidence="14 15">7539</strain>
    </source>
</reference>
<dbReference type="PANTHER" id="PTHR45453:SF2">
    <property type="entry name" value="HISTIDINE KINASE"/>
    <property type="match status" value="1"/>
</dbReference>
<organism evidence="14 15">
    <name type="scientific">Shouchella clausii</name>
    <name type="common">Alkalihalobacillus clausii</name>
    <dbReference type="NCBI Taxonomy" id="79880"/>
    <lineage>
        <taxon>Bacteria</taxon>
        <taxon>Bacillati</taxon>
        <taxon>Bacillota</taxon>
        <taxon>Bacilli</taxon>
        <taxon>Bacillales</taxon>
        <taxon>Bacillaceae</taxon>
        <taxon>Shouchella</taxon>
    </lineage>
</organism>
<evidence type="ECO:0000256" key="6">
    <source>
        <dbReference type="ARBA" id="ARBA00022679"/>
    </source>
</evidence>
<dbReference type="OMA" id="NNDHLTF"/>
<dbReference type="GO" id="GO:0016036">
    <property type="term" value="P:cellular response to phosphate starvation"/>
    <property type="evidence" value="ECO:0007669"/>
    <property type="project" value="TreeGrafter"/>
</dbReference>
<dbReference type="GO" id="GO:0004721">
    <property type="term" value="F:phosphoprotein phosphatase activity"/>
    <property type="evidence" value="ECO:0007669"/>
    <property type="project" value="TreeGrafter"/>
</dbReference>
<dbReference type="PRINTS" id="PR00344">
    <property type="entry name" value="BCTRLSENSOR"/>
</dbReference>
<evidence type="ECO:0000256" key="5">
    <source>
        <dbReference type="ARBA" id="ARBA00022553"/>
    </source>
</evidence>
<dbReference type="SUPFAM" id="SSF55874">
    <property type="entry name" value="ATPase domain of HSP90 chaperone/DNA topoisomerase II/histidine kinase"/>
    <property type="match status" value="1"/>
</dbReference>
<evidence type="ECO:0000256" key="9">
    <source>
        <dbReference type="ARBA" id="ARBA00022777"/>
    </source>
</evidence>
<keyword evidence="12" id="KW-0902">Two-component regulatory system</keyword>
<evidence type="ECO:0000313" key="15">
    <source>
        <dbReference type="Proteomes" id="UP000216207"/>
    </source>
</evidence>
<evidence type="ECO:0000256" key="10">
    <source>
        <dbReference type="ARBA" id="ARBA00022840"/>
    </source>
</evidence>
<dbReference type="Gene3D" id="3.30.565.10">
    <property type="entry name" value="Histidine kinase-like ATPase, C-terminal domain"/>
    <property type="match status" value="1"/>
</dbReference>
<evidence type="ECO:0000256" key="4">
    <source>
        <dbReference type="ARBA" id="ARBA00022475"/>
    </source>
</evidence>
<dbReference type="InterPro" id="IPR003594">
    <property type="entry name" value="HATPase_dom"/>
</dbReference>
<dbReference type="PANTHER" id="PTHR45453">
    <property type="entry name" value="PHOSPHATE REGULON SENSOR PROTEIN PHOR"/>
    <property type="match status" value="1"/>
</dbReference>
<keyword evidence="6" id="KW-0808">Transferase</keyword>
<dbReference type="InterPro" id="IPR036097">
    <property type="entry name" value="HisK_dim/P_sf"/>
</dbReference>
<dbReference type="Proteomes" id="UP000216207">
    <property type="component" value="Unassembled WGS sequence"/>
</dbReference>
<keyword evidence="7" id="KW-0812">Transmembrane</keyword>
<keyword evidence="13" id="KW-0472">Membrane</keyword>
<proteinExistence type="predicted"/>
<dbReference type="EMBL" id="NPCC01000043">
    <property type="protein sequence ID" value="PAE86999.1"/>
    <property type="molecule type" value="Genomic_DNA"/>
</dbReference>
<keyword evidence="5" id="KW-0597">Phosphoprotein</keyword>
<evidence type="ECO:0000313" key="14">
    <source>
        <dbReference type="EMBL" id="PAE86999.1"/>
    </source>
</evidence>
<evidence type="ECO:0000256" key="8">
    <source>
        <dbReference type="ARBA" id="ARBA00022741"/>
    </source>
</evidence>
<comment type="subcellular location">
    <subcellularLocation>
        <location evidence="2">Cell membrane</location>
        <topology evidence="2">Multi-pass membrane protein</topology>
    </subcellularLocation>
</comment>
<gene>
    <name evidence="14" type="ORF">CHH72_20355</name>
</gene>
<sequence>MIRTFLKDRLAMILFFYMNTGLLILAASLYMHISNEQINAPIAFYLLLLTSFFLIVWLAVDYLHQKTYLKKLHRLAHQKTIALDSSYELEAANPPSREAQAWLRLHKRAQEDIQREVERLEQAQKRHQMFINQWVHHMKTPVSVISLLIQEGKQTLTDKEWLDDISAENDRFRHGLELMLHLARLDHFSLDLKAELVDPAAIARELINEEKRQFIRRGIFPELDAEEAEPVASDSKWLRVVIAQLLHNALKYSPQKQQARIRFSFKKQHHQLEFSIADSGVGIPAKDLPRVFDPFFTGENGRRYQESTGMGLYLAQTIARELGHRLYLHSDPGKGTTATLVFSSKTLHQT</sequence>
<name>A0A268NUR3_SHOCL</name>
<dbReference type="SMART" id="SM00387">
    <property type="entry name" value="HATPase_c"/>
    <property type="match status" value="1"/>
</dbReference>
<evidence type="ECO:0000256" key="2">
    <source>
        <dbReference type="ARBA" id="ARBA00004651"/>
    </source>
</evidence>
<comment type="catalytic activity">
    <reaction evidence="1">
        <text>ATP + protein L-histidine = ADP + protein N-phospho-L-histidine.</text>
        <dbReference type="EC" id="2.7.13.3"/>
    </reaction>
</comment>
<dbReference type="Pfam" id="PF02518">
    <property type="entry name" value="HATPase_c"/>
    <property type="match status" value="1"/>
</dbReference>
<dbReference type="Gene3D" id="1.10.287.130">
    <property type="match status" value="1"/>
</dbReference>
<evidence type="ECO:0000256" key="11">
    <source>
        <dbReference type="ARBA" id="ARBA00022989"/>
    </source>
</evidence>
<dbReference type="AlphaFoldDB" id="A0A268NUR3"/>
<dbReference type="InterPro" id="IPR003661">
    <property type="entry name" value="HisK_dim/P_dom"/>
</dbReference>
<evidence type="ECO:0000256" key="1">
    <source>
        <dbReference type="ARBA" id="ARBA00000085"/>
    </source>
</evidence>
<dbReference type="InterPro" id="IPR005467">
    <property type="entry name" value="His_kinase_dom"/>
</dbReference>
<dbReference type="EC" id="2.7.13.3" evidence="3"/>
<keyword evidence="4" id="KW-1003">Cell membrane</keyword>
<evidence type="ECO:0000256" key="7">
    <source>
        <dbReference type="ARBA" id="ARBA00022692"/>
    </source>
</evidence>
<dbReference type="InterPro" id="IPR004358">
    <property type="entry name" value="Sig_transdc_His_kin-like_C"/>
</dbReference>
<dbReference type="RefSeq" id="WP_011248070.1">
    <property type="nucleotide sequence ID" value="NZ_BOQQ01000001.1"/>
</dbReference>
<keyword evidence="10" id="KW-0067">ATP-binding</keyword>
<keyword evidence="11" id="KW-1133">Transmembrane helix</keyword>
<dbReference type="InterPro" id="IPR050351">
    <property type="entry name" value="BphY/WalK/GraS-like"/>
</dbReference>
<dbReference type="SMART" id="SM00388">
    <property type="entry name" value="HisKA"/>
    <property type="match status" value="1"/>
</dbReference>
<keyword evidence="8" id="KW-0547">Nucleotide-binding</keyword>
<dbReference type="InterPro" id="IPR036890">
    <property type="entry name" value="HATPase_C_sf"/>
</dbReference>
<keyword evidence="9 14" id="KW-0418">Kinase</keyword>
<evidence type="ECO:0000256" key="3">
    <source>
        <dbReference type="ARBA" id="ARBA00012438"/>
    </source>
</evidence>
<evidence type="ECO:0000256" key="12">
    <source>
        <dbReference type="ARBA" id="ARBA00023012"/>
    </source>
</evidence>
<dbReference type="GO" id="GO:0005524">
    <property type="term" value="F:ATP binding"/>
    <property type="evidence" value="ECO:0007669"/>
    <property type="project" value="UniProtKB-KW"/>
</dbReference>
<protein>
    <recommendedName>
        <fullName evidence="3">histidine kinase</fullName>
        <ecNumber evidence="3">2.7.13.3</ecNumber>
    </recommendedName>
</protein>
<dbReference type="SUPFAM" id="SSF47384">
    <property type="entry name" value="Homodimeric domain of signal transducing histidine kinase"/>
    <property type="match status" value="1"/>
</dbReference>